<gene>
    <name evidence="1" type="ORF">myaer102_05270</name>
</gene>
<protein>
    <submittedName>
        <fullName evidence="1">Uncharacterized protein</fullName>
    </submittedName>
</protein>
<dbReference type="AlphaFoldDB" id="A0A3G9JR86"/>
<accession>A0A3G9JR86</accession>
<evidence type="ECO:0000313" key="1">
    <source>
        <dbReference type="EMBL" id="BBH38047.1"/>
    </source>
</evidence>
<dbReference type="Proteomes" id="UP000278152">
    <property type="component" value="Chromosome"/>
</dbReference>
<reference evidence="1 2" key="1">
    <citation type="submission" date="2018-11" db="EMBL/GenBank/DDBJ databases">
        <title>Complete genome sequence of Microcystis aeruginosa NIES-102.</title>
        <authorList>
            <person name="Yamaguchi H."/>
            <person name="Suzuki S."/>
            <person name="Kawachi M."/>
        </authorList>
    </citation>
    <scope>NUCLEOTIDE SEQUENCE [LARGE SCALE GENOMIC DNA]</scope>
    <source>
        <strain evidence="1 2">NIES-102</strain>
    </source>
</reference>
<sequence>MVNSSITGTATSFDFNNIVVQEEDPIAFGHGVAYYANNQELSVFGAGTKSFSYNFKVTSLENDITEITSPLRYRSLNGFSPFLTGTIDVGTTQGSNNIGSATSIYSFSQVINGPPVAIPNLSSFWGSSLLGMVRSGGRNRLNPYLAKDLID</sequence>
<dbReference type="EMBL" id="AP019314">
    <property type="protein sequence ID" value="BBH38047.1"/>
    <property type="molecule type" value="Genomic_DNA"/>
</dbReference>
<evidence type="ECO:0000313" key="2">
    <source>
        <dbReference type="Proteomes" id="UP000278152"/>
    </source>
</evidence>
<proteinExistence type="predicted"/>
<organism evidence="1 2">
    <name type="scientific">Microcystis viridis NIES-102</name>
    <dbReference type="NCBI Taxonomy" id="213615"/>
    <lineage>
        <taxon>Bacteria</taxon>
        <taxon>Bacillati</taxon>
        <taxon>Cyanobacteriota</taxon>
        <taxon>Cyanophyceae</taxon>
        <taxon>Oscillatoriophycideae</taxon>
        <taxon>Chroococcales</taxon>
        <taxon>Microcystaceae</taxon>
        <taxon>Microcystis</taxon>
    </lineage>
</organism>
<dbReference type="KEGG" id="mvz:myaer102_05270"/>
<name>A0A3G9JR86_MICVR</name>